<organism evidence="6 7">
    <name type="scientific">Candidatus Segetimicrobium genomatis</name>
    <dbReference type="NCBI Taxonomy" id="2569760"/>
    <lineage>
        <taxon>Bacteria</taxon>
        <taxon>Bacillati</taxon>
        <taxon>Candidatus Sysuimicrobiota</taxon>
        <taxon>Candidatus Sysuimicrobiia</taxon>
        <taxon>Candidatus Sysuimicrobiales</taxon>
        <taxon>Candidatus Segetimicrobiaceae</taxon>
        <taxon>Candidatus Segetimicrobium</taxon>
    </lineage>
</organism>
<accession>A0A537IMG9</accession>
<dbReference type="CDD" id="cd00351">
    <property type="entry name" value="TS_Pyrimidine_HMase"/>
    <property type="match status" value="1"/>
</dbReference>
<dbReference type="EC" id="2.1.1.45" evidence="1 4"/>
<feature type="domain" description="Thymidylate synthase/dCMP hydroxymethylase" evidence="5">
    <location>
        <begin position="15"/>
        <end position="297"/>
    </location>
</feature>
<keyword evidence="2 6" id="KW-0489">Methyltransferase</keyword>
<evidence type="ECO:0000256" key="1">
    <source>
        <dbReference type="ARBA" id="ARBA00011947"/>
    </source>
</evidence>
<dbReference type="Gene3D" id="3.30.572.10">
    <property type="entry name" value="Thymidylate synthase/dCMP hydroxymethylase domain"/>
    <property type="match status" value="1"/>
</dbReference>
<reference evidence="6 7" key="1">
    <citation type="journal article" date="2019" name="Nat. Microbiol.">
        <title>Mediterranean grassland soil C-N compound turnover is dependent on rainfall and depth, and is mediated by genomically divergent microorganisms.</title>
        <authorList>
            <person name="Diamond S."/>
            <person name="Andeer P.F."/>
            <person name="Li Z."/>
            <person name="Crits-Christoph A."/>
            <person name="Burstein D."/>
            <person name="Anantharaman K."/>
            <person name="Lane K.R."/>
            <person name="Thomas B.C."/>
            <person name="Pan C."/>
            <person name="Northen T.R."/>
            <person name="Banfield J.F."/>
        </authorList>
    </citation>
    <scope>NUCLEOTIDE SEQUENCE [LARGE SCALE GENOMIC DNA]</scope>
    <source>
        <strain evidence="6">NP_8</strain>
    </source>
</reference>
<dbReference type="NCBIfam" id="TIGR03284">
    <property type="entry name" value="thym_sym"/>
    <property type="match status" value="1"/>
</dbReference>
<dbReference type="InterPro" id="IPR023451">
    <property type="entry name" value="Thymidate_synth/dCMP_Mease_dom"/>
</dbReference>
<evidence type="ECO:0000313" key="6">
    <source>
        <dbReference type="EMBL" id="TMI72387.1"/>
    </source>
</evidence>
<name>A0A537IMG9_9BACT</name>
<evidence type="ECO:0000313" key="7">
    <source>
        <dbReference type="Proteomes" id="UP000318834"/>
    </source>
</evidence>
<proteinExistence type="predicted"/>
<evidence type="ECO:0000256" key="4">
    <source>
        <dbReference type="NCBIfam" id="TIGR03284"/>
    </source>
</evidence>
<gene>
    <name evidence="6" type="primary">thyA</name>
    <name evidence="6" type="ORF">E6H05_11375</name>
</gene>
<dbReference type="PANTHER" id="PTHR11548">
    <property type="entry name" value="THYMIDYLATE SYNTHASE 1"/>
    <property type="match status" value="1"/>
</dbReference>
<evidence type="ECO:0000259" key="5">
    <source>
        <dbReference type="Pfam" id="PF00303"/>
    </source>
</evidence>
<dbReference type="SUPFAM" id="SSF55831">
    <property type="entry name" value="Thymidylate synthase/dCMP hydroxymethylase"/>
    <property type="match status" value="1"/>
</dbReference>
<dbReference type="InterPro" id="IPR036926">
    <property type="entry name" value="Thymidate_synth/dCMP_Mease_sf"/>
</dbReference>
<dbReference type="InterPro" id="IPR000398">
    <property type="entry name" value="Thymidylate_synthase"/>
</dbReference>
<dbReference type="Proteomes" id="UP000318834">
    <property type="component" value="Unassembled WGS sequence"/>
</dbReference>
<dbReference type="AlphaFoldDB" id="A0A537IMG9"/>
<dbReference type="GO" id="GO:0006231">
    <property type="term" value="P:dTMP biosynthetic process"/>
    <property type="evidence" value="ECO:0007669"/>
    <property type="project" value="InterPro"/>
</dbReference>
<dbReference type="Pfam" id="PF00303">
    <property type="entry name" value="Thymidylat_synt"/>
    <property type="match status" value="1"/>
</dbReference>
<dbReference type="EMBL" id="VBAP01000090">
    <property type="protein sequence ID" value="TMI72387.1"/>
    <property type="molecule type" value="Genomic_DNA"/>
</dbReference>
<dbReference type="GO" id="GO:0032259">
    <property type="term" value="P:methylation"/>
    <property type="evidence" value="ECO:0007669"/>
    <property type="project" value="UniProtKB-KW"/>
</dbReference>
<dbReference type="PRINTS" id="PR00108">
    <property type="entry name" value="THYMDSNTHASE"/>
</dbReference>
<dbReference type="GO" id="GO:0004799">
    <property type="term" value="F:thymidylate synthase activity"/>
    <property type="evidence" value="ECO:0007669"/>
    <property type="project" value="UniProtKB-UniRule"/>
</dbReference>
<evidence type="ECO:0000256" key="2">
    <source>
        <dbReference type="ARBA" id="ARBA00022603"/>
    </source>
</evidence>
<dbReference type="InterPro" id="IPR045097">
    <property type="entry name" value="Thymidate_synth/dCMP_Mease"/>
</dbReference>
<dbReference type="GO" id="GO:0005829">
    <property type="term" value="C:cytosol"/>
    <property type="evidence" value="ECO:0007669"/>
    <property type="project" value="TreeGrafter"/>
</dbReference>
<keyword evidence="3 6" id="KW-0808">Transferase</keyword>
<protein>
    <recommendedName>
        <fullName evidence="1 4">Thymidylate synthase</fullName>
        <ecNumber evidence="1 4">2.1.1.45</ecNumber>
    </recommendedName>
</protein>
<evidence type="ECO:0000256" key="3">
    <source>
        <dbReference type="ARBA" id="ARBA00022679"/>
    </source>
</evidence>
<sequence>MPEYLSFDKRIPDTQYRDLLLRIITTGEEVPTEHGVPALKVIGHALRFPLANGFPIVTERDVASESKDAKRPSLFHQAVGELCAFLNGAQTRQELEQFGCHWWGPWVTAERCEKFGLAAGDLGPGSYGAAFRRFPTAEGAPFDQMRHLVEQIKERPDGRHHELSPWIPQYALTGQQGGRRVVVPPCHGWVHVHVNSRAGTLTLTHRQRSADAPVGLVFNLIHYAALTIMIAQTTGYRANELVYWIDDAHIYLNQLEDVHAILATEPQRFPTVTVDPGITDVFAFRSRHFTVTDYYPRLSRRRIATPV</sequence>
<dbReference type="PANTHER" id="PTHR11548:SF1">
    <property type="entry name" value="THYMIDYLATE SYNTHASE 1"/>
    <property type="match status" value="1"/>
</dbReference>
<comment type="caution">
    <text evidence="6">The sequence shown here is derived from an EMBL/GenBank/DDBJ whole genome shotgun (WGS) entry which is preliminary data.</text>
</comment>